<feature type="compositionally biased region" description="Acidic residues" evidence="1">
    <location>
        <begin position="119"/>
        <end position="132"/>
    </location>
</feature>
<dbReference type="Gene3D" id="2.40.50.140">
    <property type="entry name" value="Nucleic acid-binding proteins"/>
    <property type="match status" value="2"/>
</dbReference>
<dbReference type="InterPro" id="IPR038763">
    <property type="entry name" value="DHH_sf"/>
</dbReference>
<evidence type="ECO:0000259" key="2">
    <source>
        <dbReference type="PROSITE" id="PS50126"/>
    </source>
</evidence>
<evidence type="ECO:0000313" key="3">
    <source>
        <dbReference type="EMBL" id="EMA53934.1"/>
    </source>
</evidence>
<sequence>MGSCIICGTSTDGYICESHEEDVVFEFEGSHANQLTPGRFYRGSVDGFADFGVFIDIGDSVTGLLHRSELDSRLESLDWDSGDTVYVQVTDVHDNGNVDLTWSIRQADREFRGSLVDTPEGDELPDDAEAPDPNERAVAGRPAADADESAVTTGRSETSESSATVDIDGASTESEPETSVESKSDTDVEAETDTSTASTADDGGATLAEPDEERERVAIDELESRVGDEVRVEGAVASVRQTGGPTVFTLHDESGTVDCAAFEEAGVRAYPDVEQGAVVAIEGRVERHREEIQVEASGLAVLDDEEREAVEDRMEEALAEQAQPEAVEPLADDEAVDDRLDEIRDLAGLIRRAVLDSRPVIVRHDASADGYVAASAIERATLPLVRDEHAQRDAEYHYFDRRPLGEGVYDMNSATRDVTKMLDANERHDEKFPLFVFCGVGGTGASKDGLELLSVYDADRAVIADGSINGETAEAFVDTAGTTASAIAATVAVHVDRDARDDLEHLPAVSFWEDTPAAYAELASEAGYDADRARDLRQSVALVANYQAYEDKRELVADLLFDGRESLAARLATQFREKLDTALETARTHLEQHEIDGTAVNVLDTDAFTHRYDFPPTGLLCDELHRRTRDDAPVLLGIGEDELLVRHVDALDLDAVATDVADGAPDADVSIGAAGDDRLTFLVGEREAVREAAIEAIAERS</sequence>
<reference evidence="3 4" key="1">
    <citation type="journal article" date="2014" name="PLoS Genet.">
        <title>Phylogenetically driven sequencing of extremely halophilic archaea reveals strategies for static and dynamic osmo-response.</title>
        <authorList>
            <person name="Becker E.A."/>
            <person name="Seitzer P.M."/>
            <person name="Tritt A."/>
            <person name="Larsen D."/>
            <person name="Krusor M."/>
            <person name="Yao A.I."/>
            <person name="Wu D."/>
            <person name="Madern D."/>
            <person name="Eisen J.A."/>
            <person name="Darling A.E."/>
            <person name="Facciotti M.T."/>
        </authorList>
    </citation>
    <scope>NUCLEOTIDE SEQUENCE [LARGE SCALE GENOMIC DNA]</scope>
    <source>
        <strain evidence="3 4">JCM 13552</strain>
    </source>
</reference>
<dbReference type="OrthoDB" id="60224at2157"/>
<feature type="compositionally biased region" description="Low complexity" evidence="1">
    <location>
        <begin position="193"/>
        <end position="206"/>
    </location>
</feature>
<organism evidence="3 4">
    <name type="scientific">Halococcus thailandensis JCM 13552</name>
    <dbReference type="NCBI Taxonomy" id="1227457"/>
    <lineage>
        <taxon>Archaea</taxon>
        <taxon>Methanobacteriati</taxon>
        <taxon>Methanobacteriota</taxon>
        <taxon>Stenosarchaea group</taxon>
        <taxon>Halobacteria</taxon>
        <taxon>Halobacteriales</taxon>
        <taxon>Halococcaceae</taxon>
        <taxon>Halococcus</taxon>
    </lineage>
</organism>
<dbReference type="InterPro" id="IPR003029">
    <property type="entry name" value="S1_domain"/>
</dbReference>
<dbReference type="SMART" id="SM00316">
    <property type="entry name" value="S1"/>
    <property type="match status" value="1"/>
</dbReference>
<dbReference type="GO" id="GO:0004386">
    <property type="term" value="F:helicase activity"/>
    <property type="evidence" value="ECO:0007669"/>
    <property type="project" value="UniProtKB-KW"/>
</dbReference>
<dbReference type="Pfam" id="PF01336">
    <property type="entry name" value="tRNA_anti-codon"/>
    <property type="match status" value="1"/>
</dbReference>
<dbReference type="CDD" id="cd04487">
    <property type="entry name" value="RecJ_OBF2_like"/>
    <property type="match status" value="1"/>
</dbReference>
<keyword evidence="3" id="KW-0347">Helicase</keyword>
<feature type="region of interest" description="Disordered" evidence="1">
    <location>
        <begin position="115"/>
        <end position="215"/>
    </location>
</feature>
<dbReference type="EMBL" id="AOMF01000146">
    <property type="protein sequence ID" value="EMA53934.1"/>
    <property type="molecule type" value="Genomic_DNA"/>
</dbReference>
<dbReference type="eggNOG" id="arCOG00429">
    <property type="taxonomic scope" value="Archaea"/>
</dbReference>
<dbReference type="SUPFAM" id="SSF64182">
    <property type="entry name" value="DHH phosphoesterases"/>
    <property type="match status" value="1"/>
</dbReference>
<dbReference type="PATRIC" id="fig|1227457.3.peg.1515"/>
<dbReference type="RefSeq" id="WP_007739518.1">
    <property type="nucleotide sequence ID" value="NZ_AOMF01000146.1"/>
</dbReference>
<proteinExistence type="predicted"/>
<dbReference type="Proteomes" id="UP000011680">
    <property type="component" value="Unassembled WGS sequence"/>
</dbReference>
<keyword evidence="4" id="KW-1185">Reference proteome</keyword>
<accession>M0NA12</accession>
<feature type="compositionally biased region" description="Polar residues" evidence="1">
    <location>
        <begin position="150"/>
        <end position="164"/>
    </location>
</feature>
<name>M0NA12_9EURY</name>
<evidence type="ECO:0000313" key="4">
    <source>
        <dbReference type="Proteomes" id="UP000011680"/>
    </source>
</evidence>
<dbReference type="InterPro" id="IPR012340">
    <property type="entry name" value="NA-bd_OB-fold"/>
</dbReference>
<dbReference type="STRING" id="1227457.C451_08238"/>
<dbReference type="GO" id="GO:0003676">
    <property type="term" value="F:nucleic acid binding"/>
    <property type="evidence" value="ECO:0007669"/>
    <property type="project" value="InterPro"/>
</dbReference>
<dbReference type="InterPro" id="IPR004365">
    <property type="entry name" value="NA-bd_OB_tRNA"/>
</dbReference>
<evidence type="ECO:0000256" key="1">
    <source>
        <dbReference type="SAM" id="MobiDB-lite"/>
    </source>
</evidence>
<dbReference type="PROSITE" id="PS50126">
    <property type="entry name" value="S1"/>
    <property type="match status" value="1"/>
</dbReference>
<comment type="caution">
    <text evidence="3">The sequence shown here is derived from an EMBL/GenBank/DDBJ whole genome shotgun (WGS) entry which is preliminary data.</text>
</comment>
<feature type="domain" description="S1 motif" evidence="2">
    <location>
        <begin position="38"/>
        <end position="105"/>
    </location>
</feature>
<dbReference type="Pfam" id="PF00575">
    <property type="entry name" value="S1"/>
    <property type="match status" value="1"/>
</dbReference>
<keyword evidence="3" id="KW-0378">Hydrolase</keyword>
<protein>
    <submittedName>
        <fullName evidence="3">Nucleic acid binding OB-fold tRNA/helicase-type</fullName>
    </submittedName>
</protein>
<dbReference type="SUPFAM" id="SSF50249">
    <property type="entry name" value="Nucleic acid-binding proteins"/>
    <property type="match status" value="2"/>
</dbReference>
<keyword evidence="3" id="KW-0547">Nucleotide-binding</keyword>
<keyword evidence="3" id="KW-0067">ATP-binding</keyword>
<gene>
    <name evidence="3" type="ORF">C451_08238</name>
</gene>
<dbReference type="AlphaFoldDB" id="M0NA12"/>